<dbReference type="EMBL" id="CP046908">
    <property type="protein sequence ID" value="QGZ36706.1"/>
    <property type="molecule type" value="Genomic_DNA"/>
</dbReference>
<evidence type="ECO:0000256" key="1">
    <source>
        <dbReference type="SAM" id="MobiDB-lite"/>
    </source>
</evidence>
<feature type="compositionally biased region" description="Low complexity" evidence="1">
    <location>
        <begin position="195"/>
        <end position="217"/>
    </location>
</feature>
<dbReference type="KEGG" id="siw:GH266_20715"/>
<dbReference type="Pfam" id="PF06059">
    <property type="entry name" value="DUF930"/>
    <property type="match status" value="1"/>
</dbReference>
<dbReference type="AlphaFoldDB" id="A0A857CCF2"/>
<gene>
    <name evidence="3" type="ORF">GH266_20715</name>
</gene>
<keyword evidence="2" id="KW-0472">Membrane</keyword>
<dbReference type="Proteomes" id="UP000435648">
    <property type="component" value="Chromosome"/>
</dbReference>
<reference evidence="3 4" key="1">
    <citation type="submission" date="2019-12" db="EMBL/GenBank/DDBJ databases">
        <title>The genome of Stappia indica PHM037.</title>
        <authorList>
            <person name="Kacar D."/>
            <person name="Galan B."/>
            <person name="Canedo L."/>
            <person name="Rodriguez P."/>
            <person name="de la Calle F."/>
            <person name="Garcia J.L."/>
        </authorList>
    </citation>
    <scope>NUCLEOTIDE SEQUENCE [LARGE SCALE GENOMIC DNA]</scope>
    <source>
        <strain evidence="3 4">PHM037</strain>
    </source>
</reference>
<keyword evidence="2" id="KW-0812">Transmembrane</keyword>
<feature type="compositionally biased region" description="Gly residues" evidence="1">
    <location>
        <begin position="360"/>
        <end position="369"/>
    </location>
</feature>
<evidence type="ECO:0000313" key="3">
    <source>
        <dbReference type="EMBL" id="QGZ36706.1"/>
    </source>
</evidence>
<evidence type="ECO:0000313" key="4">
    <source>
        <dbReference type="Proteomes" id="UP000435648"/>
    </source>
</evidence>
<dbReference type="RefSeq" id="WP_158195529.1">
    <property type="nucleotide sequence ID" value="NZ_CP046908.1"/>
</dbReference>
<feature type="compositionally biased region" description="Pro residues" evidence="1">
    <location>
        <begin position="126"/>
        <end position="137"/>
    </location>
</feature>
<dbReference type="InterPro" id="IPR009273">
    <property type="entry name" value="DUF930"/>
</dbReference>
<feature type="compositionally biased region" description="Acidic residues" evidence="1">
    <location>
        <begin position="267"/>
        <end position="277"/>
    </location>
</feature>
<feature type="compositionally biased region" description="Low complexity" evidence="1">
    <location>
        <begin position="150"/>
        <end position="161"/>
    </location>
</feature>
<feature type="region of interest" description="Disordered" evidence="1">
    <location>
        <begin position="1"/>
        <end position="23"/>
    </location>
</feature>
<dbReference type="OrthoDB" id="9804158at2"/>
<feature type="region of interest" description="Disordered" evidence="1">
    <location>
        <begin position="351"/>
        <end position="372"/>
    </location>
</feature>
<feature type="region of interest" description="Disordered" evidence="1">
    <location>
        <begin position="98"/>
        <end position="296"/>
    </location>
</feature>
<feature type="compositionally biased region" description="Basic and acidic residues" evidence="1">
    <location>
        <begin position="177"/>
        <end position="190"/>
    </location>
</feature>
<keyword evidence="2" id="KW-1133">Transmembrane helix</keyword>
<sequence>MPPANERAGERAGEAVAAPQDLPQVAPDLVAESAAGETADVAARGTGLRRRIGAGLVLSVLLHGAAAWLVFFGPGAVRALPPTVDEPIKVVLIEPPAAEEQAEEQAEPPPPPPEEEETPEEQAQAVPPPPPPPPAPEPEPEPKQEETPETPEAPTETAAVPRVLMPVTEFAEEDSGSEDRAGEIALRESLDEPTEAAPQETAETSPEAEAQDQPAGEGESGPQGPGEAESEAESEGTAESGETGAAEELAAETPGALEEGTPQEGEAAPESEPEAETEMAALTDPSEAESEGVGDLDVLAAPTQGAGLPAGGTAVPRAKPAEIPLFAGSRADPQSEAEAVARAIAATTPGSGGLSFARPSGGGGEGELAGGTTATRLFSRDISDDPRMRTAMNGMPQAARVDLLCMTELRAQLRTATPPYQPDLLPSFRLESGTVLQPRRAAFRAGGQWYDLAFRCELNTQVTRVESFTFRVGAPVPRSEWSARGFPGN</sequence>
<feature type="compositionally biased region" description="Low complexity" evidence="1">
    <location>
        <begin position="237"/>
        <end position="266"/>
    </location>
</feature>
<protein>
    <submittedName>
        <fullName evidence="3">DUF930 domain-containing protein</fullName>
    </submittedName>
</protein>
<accession>A0A857CCF2</accession>
<name>A0A857CCF2_9HYPH</name>
<organism evidence="3 4">
    <name type="scientific">Stappia indica</name>
    <dbReference type="NCBI Taxonomy" id="538381"/>
    <lineage>
        <taxon>Bacteria</taxon>
        <taxon>Pseudomonadati</taxon>
        <taxon>Pseudomonadota</taxon>
        <taxon>Alphaproteobacteria</taxon>
        <taxon>Hyphomicrobiales</taxon>
        <taxon>Stappiaceae</taxon>
        <taxon>Stappia</taxon>
    </lineage>
</organism>
<evidence type="ECO:0000256" key="2">
    <source>
        <dbReference type="SAM" id="Phobius"/>
    </source>
</evidence>
<feature type="transmembrane region" description="Helical" evidence="2">
    <location>
        <begin position="52"/>
        <end position="72"/>
    </location>
</feature>
<proteinExistence type="predicted"/>